<protein>
    <submittedName>
        <fullName evidence="1">Uncharacterized protein</fullName>
    </submittedName>
</protein>
<organism evidence="1 2">
    <name type="scientific">Dreissena polymorpha</name>
    <name type="common">Zebra mussel</name>
    <name type="synonym">Mytilus polymorpha</name>
    <dbReference type="NCBI Taxonomy" id="45954"/>
    <lineage>
        <taxon>Eukaryota</taxon>
        <taxon>Metazoa</taxon>
        <taxon>Spiralia</taxon>
        <taxon>Lophotrochozoa</taxon>
        <taxon>Mollusca</taxon>
        <taxon>Bivalvia</taxon>
        <taxon>Autobranchia</taxon>
        <taxon>Heteroconchia</taxon>
        <taxon>Euheterodonta</taxon>
        <taxon>Imparidentia</taxon>
        <taxon>Neoheterodontei</taxon>
        <taxon>Myida</taxon>
        <taxon>Dreissenoidea</taxon>
        <taxon>Dreissenidae</taxon>
        <taxon>Dreissena</taxon>
    </lineage>
</organism>
<comment type="caution">
    <text evidence="1">The sequence shown here is derived from an EMBL/GenBank/DDBJ whole genome shotgun (WGS) entry which is preliminary data.</text>
</comment>
<sequence>MNGWPGAQQVLVAPFQQIPGLTTSSSGQRSVTQQILPENIAHQHMLSDNWRQSFVLDGFDQASLAQQLVCILS</sequence>
<gene>
    <name evidence="1" type="ORF">DPMN_006255</name>
</gene>
<evidence type="ECO:0000313" key="1">
    <source>
        <dbReference type="EMBL" id="KAH3882320.1"/>
    </source>
</evidence>
<dbReference type="AlphaFoldDB" id="A0A9D4MS26"/>
<evidence type="ECO:0000313" key="2">
    <source>
        <dbReference type="Proteomes" id="UP000828390"/>
    </source>
</evidence>
<accession>A0A9D4MS26</accession>
<keyword evidence="2" id="KW-1185">Reference proteome</keyword>
<reference evidence="1" key="1">
    <citation type="journal article" date="2019" name="bioRxiv">
        <title>The Genome of the Zebra Mussel, Dreissena polymorpha: A Resource for Invasive Species Research.</title>
        <authorList>
            <person name="McCartney M.A."/>
            <person name="Auch B."/>
            <person name="Kono T."/>
            <person name="Mallez S."/>
            <person name="Zhang Y."/>
            <person name="Obille A."/>
            <person name="Becker A."/>
            <person name="Abrahante J.E."/>
            <person name="Garbe J."/>
            <person name="Badalamenti J.P."/>
            <person name="Herman A."/>
            <person name="Mangelson H."/>
            <person name="Liachko I."/>
            <person name="Sullivan S."/>
            <person name="Sone E.D."/>
            <person name="Koren S."/>
            <person name="Silverstein K.A.T."/>
            <person name="Beckman K.B."/>
            <person name="Gohl D.M."/>
        </authorList>
    </citation>
    <scope>NUCLEOTIDE SEQUENCE</scope>
    <source>
        <strain evidence="1">Duluth1</strain>
        <tissue evidence="1">Whole animal</tissue>
    </source>
</reference>
<reference evidence="1" key="2">
    <citation type="submission" date="2020-11" db="EMBL/GenBank/DDBJ databases">
        <authorList>
            <person name="McCartney M.A."/>
            <person name="Auch B."/>
            <person name="Kono T."/>
            <person name="Mallez S."/>
            <person name="Becker A."/>
            <person name="Gohl D.M."/>
            <person name="Silverstein K.A.T."/>
            <person name="Koren S."/>
            <person name="Bechman K.B."/>
            <person name="Herman A."/>
            <person name="Abrahante J.E."/>
            <person name="Garbe J."/>
        </authorList>
    </citation>
    <scope>NUCLEOTIDE SEQUENCE</scope>
    <source>
        <strain evidence="1">Duluth1</strain>
        <tissue evidence="1">Whole animal</tissue>
    </source>
</reference>
<name>A0A9D4MS26_DREPO</name>
<dbReference type="EMBL" id="JAIWYP010000001">
    <property type="protein sequence ID" value="KAH3882320.1"/>
    <property type="molecule type" value="Genomic_DNA"/>
</dbReference>
<proteinExistence type="predicted"/>
<dbReference type="Proteomes" id="UP000828390">
    <property type="component" value="Unassembled WGS sequence"/>
</dbReference>